<dbReference type="RefSeq" id="WP_076341904.1">
    <property type="nucleotide sequence ID" value="NZ_CAPDDE010000021.1"/>
</dbReference>
<dbReference type="GeneID" id="78276051"/>
<proteinExistence type="predicted"/>
<dbReference type="GO" id="GO:0071555">
    <property type="term" value="P:cell wall organization"/>
    <property type="evidence" value="ECO:0007669"/>
    <property type="project" value="UniProtKB-KW"/>
</dbReference>
<evidence type="ECO:0000313" key="8">
    <source>
        <dbReference type="Proteomes" id="UP000186705"/>
    </source>
</evidence>
<dbReference type="OrthoDB" id="1655089at2"/>
<name>A0A1U7NKX7_9FIRM</name>
<protein>
    <recommendedName>
        <fullName evidence="2">N-acetylmuramoyl-L-alanine amidase</fullName>
        <ecNumber evidence="2">3.5.1.28</ecNumber>
    </recommendedName>
</protein>
<dbReference type="EMBL" id="MPKA01000087">
    <property type="protein sequence ID" value="OLU45248.1"/>
    <property type="molecule type" value="Genomic_DNA"/>
</dbReference>
<dbReference type="PANTHER" id="PTHR30417:SF1">
    <property type="entry name" value="N-ACETYLMURAMOYL-L-ALANINE AMIDASE AMID"/>
    <property type="match status" value="1"/>
</dbReference>
<dbReference type="AlphaFoldDB" id="A0A1U7NKX7"/>
<evidence type="ECO:0000259" key="6">
    <source>
        <dbReference type="Pfam" id="PF01510"/>
    </source>
</evidence>
<evidence type="ECO:0000256" key="3">
    <source>
        <dbReference type="ARBA" id="ARBA00022801"/>
    </source>
</evidence>
<evidence type="ECO:0000256" key="2">
    <source>
        <dbReference type="ARBA" id="ARBA00011901"/>
    </source>
</evidence>
<dbReference type="InterPro" id="IPR036505">
    <property type="entry name" value="Amidase/PGRP_sf"/>
</dbReference>
<dbReference type="EC" id="3.5.1.28" evidence="2"/>
<keyword evidence="3" id="KW-0378">Hydrolase</keyword>
<dbReference type="SUPFAM" id="SSF55846">
    <property type="entry name" value="N-acetylmuramoyl-L-alanine amidase-like"/>
    <property type="match status" value="1"/>
</dbReference>
<comment type="catalytic activity">
    <reaction evidence="1">
        <text>Hydrolyzes the link between N-acetylmuramoyl residues and L-amino acid residues in certain cell-wall glycopeptides.</text>
        <dbReference type="EC" id="3.5.1.28"/>
    </reaction>
</comment>
<organism evidence="7 8">
    <name type="scientific">Dubosiella newyorkensis</name>
    <dbReference type="NCBI Taxonomy" id="1862672"/>
    <lineage>
        <taxon>Bacteria</taxon>
        <taxon>Bacillati</taxon>
        <taxon>Bacillota</taxon>
        <taxon>Erysipelotrichia</taxon>
        <taxon>Erysipelotrichales</taxon>
        <taxon>Erysipelotrichaceae</taxon>
        <taxon>Dubosiella</taxon>
    </lineage>
</organism>
<gene>
    <name evidence="7" type="ORF">BO225_08875</name>
</gene>
<dbReference type="InterPro" id="IPR002502">
    <property type="entry name" value="Amidase_domain"/>
</dbReference>
<dbReference type="GO" id="GO:0008745">
    <property type="term" value="F:N-acetylmuramoyl-L-alanine amidase activity"/>
    <property type="evidence" value="ECO:0007669"/>
    <property type="project" value="UniProtKB-EC"/>
</dbReference>
<accession>A0A1U7NKX7</accession>
<evidence type="ECO:0000256" key="1">
    <source>
        <dbReference type="ARBA" id="ARBA00001561"/>
    </source>
</evidence>
<dbReference type="GO" id="GO:0009253">
    <property type="term" value="P:peptidoglycan catabolic process"/>
    <property type="evidence" value="ECO:0007669"/>
    <property type="project" value="InterPro"/>
</dbReference>
<feature type="domain" description="N-acetylmuramoyl-L-alanine amidase" evidence="6">
    <location>
        <begin position="22"/>
        <end position="149"/>
    </location>
</feature>
<evidence type="ECO:0000256" key="4">
    <source>
        <dbReference type="ARBA" id="ARBA00023316"/>
    </source>
</evidence>
<keyword evidence="4" id="KW-0961">Cell wall biogenesis/degradation</keyword>
<dbReference type="InterPro" id="IPR051206">
    <property type="entry name" value="NAMLAA_amidase_2"/>
</dbReference>
<evidence type="ECO:0000313" key="7">
    <source>
        <dbReference type="EMBL" id="OLU45248.1"/>
    </source>
</evidence>
<sequence>MANSNLATYRNPTRNHSGGRTQKISKITPHEMAAIWSGRQCADYFAGTTRQASSNYCIGNGGDIAISVDEGNRAWTSSSEYNDQRAVTIEVSNSVCGGDWPVSPAAYNALVRLCADICKRNGINPAYNGAASGSITMHKMFASTACPGPYLTHKIVSGDLARDIKAAMGQGTAKPVSQQLYRIRKSWADVKSQIGAYKSLENAKKACGVGYSVFDKDGKAVYTPGGSAAKKWTQDCVLKVGDKVISVSCGIVAVPGTNSAVQGNLVNIPALGGMVPLSDVSEADDTGDGKKDDYLANTKSRVFLLQATVTKIISNDLVQLDRGYVVKTGPLMGLR</sequence>
<dbReference type="STRING" id="1862672.BO225_08875"/>
<feature type="region of interest" description="Disordered" evidence="5">
    <location>
        <begin position="1"/>
        <end position="24"/>
    </location>
</feature>
<dbReference type="PANTHER" id="PTHR30417">
    <property type="entry name" value="N-ACETYLMURAMOYL-L-ALANINE AMIDASE AMID"/>
    <property type="match status" value="1"/>
</dbReference>
<evidence type="ECO:0000256" key="5">
    <source>
        <dbReference type="SAM" id="MobiDB-lite"/>
    </source>
</evidence>
<dbReference type="Proteomes" id="UP000186705">
    <property type="component" value="Unassembled WGS sequence"/>
</dbReference>
<reference evidence="7 8" key="1">
    <citation type="submission" date="2016-11" db="EMBL/GenBank/DDBJ databases">
        <title>Description of two novel members of the family Erysipelotrichaceae: Ileibacterium lipovorans gen. nov., sp. nov. and Dubosiella newyorkensis, gen. nov., sp. nov.</title>
        <authorList>
            <person name="Cox L.M."/>
            <person name="Sohn J."/>
            <person name="Tyrrell K.L."/>
            <person name="Citron D.M."/>
            <person name="Lawson P.A."/>
            <person name="Patel N.B."/>
            <person name="Iizumi T."/>
            <person name="Perez-Perez G.I."/>
            <person name="Goldstein E.J."/>
            <person name="Blaser M.J."/>
        </authorList>
    </citation>
    <scope>NUCLEOTIDE SEQUENCE [LARGE SCALE GENOMIC DNA]</scope>
    <source>
        <strain evidence="7 8">NYU-BL-A4</strain>
    </source>
</reference>
<dbReference type="GO" id="GO:0009254">
    <property type="term" value="P:peptidoglycan turnover"/>
    <property type="evidence" value="ECO:0007669"/>
    <property type="project" value="TreeGrafter"/>
</dbReference>
<keyword evidence="8" id="KW-1185">Reference proteome</keyword>
<dbReference type="Gene3D" id="3.40.80.10">
    <property type="entry name" value="Peptidoglycan recognition protein-like"/>
    <property type="match status" value="1"/>
</dbReference>
<dbReference type="CDD" id="cd06583">
    <property type="entry name" value="PGRP"/>
    <property type="match status" value="1"/>
</dbReference>
<dbReference type="Pfam" id="PF01510">
    <property type="entry name" value="Amidase_2"/>
    <property type="match status" value="1"/>
</dbReference>
<comment type="caution">
    <text evidence="7">The sequence shown here is derived from an EMBL/GenBank/DDBJ whole genome shotgun (WGS) entry which is preliminary data.</text>
</comment>